<name>A0A0X8X2D7_9SPHI</name>
<organism evidence="1 2">
    <name type="scientific">Mucilaginibacter gotjawali</name>
    <dbReference type="NCBI Taxonomy" id="1550579"/>
    <lineage>
        <taxon>Bacteria</taxon>
        <taxon>Pseudomonadati</taxon>
        <taxon>Bacteroidota</taxon>
        <taxon>Sphingobacteriia</taxon>
        <taxon>Sphingobacteriales</taxon>
        <taxon>Sphingobacteriaceae</taxon>
        <taxon>Mucilaginibacter</taxon>
    </lineage>
</organism>
<evidence type="ECO:0000313" key="2">
    <source>
        <dbReference type="Proteomes" id="UP000218263"/>
    </source>
</evidence>
<sequence length="88" mass="10449">MLTPKRQRCFINLLYEIYDYYVTSGDFFLTFVKTPYNFLNTDNKGFNCKQPVLINEIVKKSGSQTMVANSFTYRHYGLLLFFKFFALN</sequence>
<protein>
    <submittedName>
        <fullName evidence="1">Uncharacterized protein</fullName>
    </submittedName>
</protein>
<reference evidence="1 2" key="1">
    <citation type="submission" date="2015-12" db="EMBL/GenBank/DDBJ databases">
        <title>Genome sequence of Mucilaginibacter gotjawali.</title>
        <authorList>
            <person name="Lee J.S."/>
            <person name="Lee K.C."/>
            <person name="Kim K.K."/>
            <person name="Lee B.W."/>
        </authorList>
    </citation>
    <scope>NUCLEOTIDE SEQUENCE [LARGE SCALE GENOMIC DNA]</scope>
    <source>
        <strain evidence="1 2">SA3-7</strain>
    </source>
</reference>
<accession>A0A0X8X2D7</accession>
<dbReference type="KEGG" id="mgot:MgSA37_02655"/>
<keyword evidence="2" id="KW-1185">Reference proteome</keyword>
<evidence type="ECO:0000313" key="1">
    <source>
        <dbReference type="EMBL" id="BAU54479.1"/>
    </source>
</evidence>
<dbReference type="Proteomes" id="UP000218263">
    <property type="component" value="Chromosome"/>
</dbReference>
<proteinExistence type="predicted"/>
<dbReference type="AlphaFoldDB" id="A0A0X8X2D7"/>
<dbReference type="EMBL" id="AP017313">
    <property type="protein sequence ID" value="BAU54479.1"/>
    <property type="molecule type" value="Genomic_DNA"/>
</dbReference>
<gene>
    <name evidence="1" type="ORF">MgSA37_02655</name>
</gene>